<sequence length="434" mass="46980">MSVPRPILIVLALLGAVLAGWGGLMLILARPKAAAGLSPGGAPTPPVVSLAYEPLAIGAPAAEFGRPWVTHVQITDLDQDGLPDVLYCEAQKNSVRWIRQSPRGTFTEHIIGEDIPGPAHVWAADVNGTGRRDVLVASMGKILPTNERIGAIVVLENLDNARFQKRVLADGLARVTDLRAANLKGHADGRLDLVAGQFGYDQGETRWLENLGGWRFESRVVNTQSGCIHTPVADFDGDGRPDIAALITQEWEEVHLIQNLGNGAFKDRVLWGSTNEQYGGSGLTETDLNRDGRPDLLFTNGDALDYLGLGVRPWFGLQWLENRGDGNFKFHRIGDMPGAFGPNAADLNGDGHLDVLAVSPFADWNKPDAVSLMAWLNDGRQNFTPVVLARQPTHLITATVGDLDGNGVPVIVTGGFHAFPPWENMSSVTLWRRK</sequence>
<evidence type="ECO:0000313" key="3">
    <source>
        <dbReference type="EMBL" id="AOS43053.1"/>
    </source>
</evidence>
<dbReference type="GO" id="GO:0007155">
    <property type="term" value="P:cell adhesion"/>
    <property type="evidence" value="ECO:0007669"/>
    <property type="project" value="InterPro"/>
</dbReference>
<dbReference type="GO" id="GO:0008305">
    <property type="term" value="C:integrin complex"/>
    <property type="evidence" value="ECO:0007669"/>
    <property type="project" value="InterPro"/>
</dbReference>
<dbReference type="STRING" id="1838286.Verru16b_00091"/>
<dbReference type="InterPro" id="IPR013517">
    <property type="entry name" value="FG-GAP"/>
</dbReference>
<dbReference type="PRINTS" id="PR01185">
    <property type="entry name" value="INTEGRINA"/>
</dbReference>
<dbReference type="Pfam" id="PF13517">
    <property type="entry name" value="FG-GAP_3"/>
    <property type="match status" value="3"/>
</dbReference>
<dbReference type="EMBL" id="CP016094">
    <property type="protein sequence ID" value="AOS43053.1"/>
    <property type="molecule type" value="Genomic_DNA"/>
</dbReference>
<dbReference type="SUPFAM" id="SSF69318">
    <property type="entry name" value="Integrin alpha N-terminal domain"/>
    <property type="match status" value="1"/>
</dbReference>
<protein>
    <submittedName>
        <fullName evidence="3">FG-GAP repeat protein</fullName>
    </submittedName>
</protein>
<dbReference type="RefSeq" id="WP_069960447.1">
    <property type="nucleotide sequence ID" value="NZ_CP016094.1"/>
</dbReference>
<dbReference type="KEGG" id="obg:Verru16b_00091"/>
<dbReference type="Proteomes" id="UP000095228">
    <property type="component" value="Chromosome"/>
</dbReference>
<keyword evidence="4" id="KW-1185">Reference proteome</keyword>
<dbReference type="InterPro" id="IPR028994">
    <property type="entry name" value="Integrin_alpha_N"/>
</dbReference>
<keyword evidence="1" id="KW-0732">Signal</keyword>
<accession>A0A1I7PHH2</accession>
<evidence type="ECO:0000256" key="2">
    <source>
        <dbReference type="ARBA" id="ARBA00023180"/>
    </source>
</evidence>
<proteinExistence type="predicted"/>
<dbReference type="Gene3D" id="2.130.10.130">
    <property type="entry name" value="Integrin alpha, N-terminal"/>
    <property type="match status" value="1"/>
</dbReference>
<evidence type="ECO:0000256" key="1">
    <source>
        <dbReference type="ARBA" id="ARBA00022729"/>
    </source>
</evidence>
<organism evidence="3 4">
    <name type="scientific">Lacunisphaera limnophila</name>
    <dbReference type="NCBI Taxonomy" id="1838286"/>
    <lineage>
        <taxon>Bacteria</taxon>
        <taxon>Pseudomonadati</taxon>
        <taxon>Verrucomicrobiota</taxon>
        <taxon>Opitutia</taxon>
        <taxon>Opitutales</taxon>
        <taxon>Opitutaceae</taxon>
        <taxon>Lacunisphaera</taxon>
    </lineage>
</organism>
<gene>
    <name evidence="3" type="ORF">Verru16b_00091</name>
</gene>
<dbReference type="InterPro" id="IPR000413">
    <property type="entry name" value="Integrin_alpha"/>
</dbReference>
<name>A0A1I7PHH2_9BACT</name>
<dbReference type="OrthoDB" id="9816589at2"/>
<dbReference type="PANTHER" id="PTHR46580">
    <property type="entry name" value="SENSOR KINASE-RELATED"/>
    <property type="match status" value="1"/>
</dbReference>
<evidence type="ECO:0000313" key="4">
    <source>
        <dbReference type="Proteomes" id="UP000095228"/>
    </source>
</evidence>
<reference evidence="3 4" key="1">
    <citation type="submission" date="2016-06" db="EMBL/GenBank/DDBJ databases">
        <title>Three novel species with peptidoglycan cell walls form the new genus Lacunisphaera gen. nov. in the family Opitutaceae of the verrucomicrobial subdivision 4.</title>
        <authorList>
            <person name="Rast P."/>
            <person name="Gloeckner I."/>
            <person name="Jogler M."/>
            <person name="Boedeker C."/>
            <person name="Jeske O."/>
            <person name="Wiegand S."/>
            <person name="Reinhardt R."/>
            <person name="Schumann P."/>
            <person name="Rohde M."/>
            <person name="Spring S."/>
            <person name="Gloeckner F.O."/>
            <person name="Jogler C."/>
        </authorList>
    </citation>
    <scope>NUCLEOTIDE SEQUENCE [LARGE SCALE GENOMIC DNA]</scope>
    <source>
        <strain evidence="3 4">IG16b</strain>
    </source>
</reference>
<dbReference type="AlphaFoldDB" id="A0A1I7PHH2"/>
<keyword evidence="2" id="KW-0325">Glycoprotein</keyword>